<evidence type="ECO:0000313" key="2">
    <source>
        <dbReference type="Proteomes" id="UP001198163"/>
    </source>
</evidence>
<sequence length="46" mass="5282">MNTLRSKQFAFLSSLISFLAFVFFAVSPHIPQEQARSPVPDCRQRL</sequence>
<dbReference type="AlphaFoldDB" id="A0AAE3EJ70"/>
<keyword evidence="2" id="KW-1185">Reference proteome</keyword>
<gene>
    <name evidence="1" type="ORF">K7J14_07090</name>
</gene>
<name>A0AAE3EJ70_9SPIR</name>
<dbReference type="Proteomes" id="UP001198163">
    <property type="component" value="Unassembled WGS sequence"/>
</dbReference>
<proteinExistence type="predicted"/>
<dbReference type="RefSeq" id="WP_230754727.1">
    <property type="nucleotide sequence ID" value="NZ_JAINWA010000001.1"/>
</dbReference>
<accession>A0AAE3EJ70</accession>
<dbReference type="EMBL" id="JAINWA010000001">
    <property type="protein sequence ID" value="MCD1654469.1"/>
    <property type="molecule type" value="Genomic_DNA"/>
</dbReference>
<protein>
    <submittedName>
        <fullName evidence="1">Uncharacterized protein</fullName>
    </submittedName>
</protein>
<reference evidence="1" key="1">
    <citation type="submission" date="2021-08" db="EMBL/GenBank/DDBJ databases">
        <title>Comparative analyses of Brucepasteria parasyntrophica and Teretinema zuelzerae.</title>
        <authorList>
            <person name="Song Y."/>
            <person name="Brune A."/>
        </authorList>
    </citation>
    <scope>NUCLEOTIDE SEQUENCE</scope>
    <source>
        <strain evidence="1">DSM 1903</strain>
    </source>
</reference>
<comment type="caution">
    <text evidence="1">The sequence shown here is derived from an EMBL/GenBank/DDBJ whole genome shotgun (WGS) entry which is preliminary data.</text>
</comment>
<organism evidence="1 2">
    <name type="scientific">Teretinema zuelzerae</name>
    <dbReference type="NCBI Taxonomy" id="156"/>
    <lineage>
        <taxon>Bacteria</taxon>
        <taxon>Pseudomonadati</taxon>
        <taxon>Spirochaetota</taxon>
        <taxon>Spirochaetia</taxon>
        <taxon>Spirochaetales</taxon>
        <taxon>Treponemataceae</taxon>
        <taxon>Teretinema</taxon>
    </lineage>
</organism>
<evidence type="ECO:0000313" key="1">
    <source>
        <dbReference type="EMBL" id="MCD1654469.1"/>
    </source>
</evidence>